<reference evidence="2" key="1">
    <citation type="submission" date="2018-01" db="EMBL/GenBank/DDBJ databases">
        <title>An insight into the sialome of Amazonian anophelines.</title>
        <authorList>
            <person name="Ribeiro J.M."/>
            <person name="Scarpassa V."/>
            <person name="Calvo E."/>
        </authorList>
    </citation>
    <scope>NUCLEOTIDE SEQUENCE</scope>
</reference>
<organism evidence="2">
    <name type="scientific">Anopheles darlingi</name>
    <name type="common">Mosquito</name>
    <dbReference type="NCBI Taxonomy" id="43151"/>
    <lineage>
        <taxon>Eukaryota</taxon>
        <taxon>Metazoa</taxon>
        <taxon>Ecdysozoa</taxon>
        <taxon>Arthropoda</taxon>
        <taxon>Hexapoda</taxon>
        <taxon>Insecta</taxon>
        <taxon>Pterygota</taxon>
        <taxon>Neoptera</taxon>
        <taxon>Endopterygota</taxon>
        <taxon>Diptera</taxon>
        <taxon>Nematocera</taxon>
        <taxon>Culicoidea</taxon>
        <taxon>Culicidae</taxon>
        <taxon>Anophelinae</taxon>
        <taxon>Anopheles</taxon>
    </lineage>
</organism>
<protein>
    <submittedName>
        <fullName evidence="2">Putative secreted protein</fullName>
    </submittedName>
</protein>
<feature type="compositionally biased region" description="Low complexity" evidence="1">
    <location>
        <begin position="62"/>
        <end position="78"/>
    </location>
</feature>
<feature type="compositionally biased region" description="Gly residues" evidence="1">
    <location>
        <begin position="46"/>
        <end position="61"/>
    </location>
</feature>
<accession>A0A2M4D5N5</accession>
<feature type="region of interest" description="Disordered" evidence="1">
    <location>
        <begin position="43"/>
        <end position="78"/>
    </location>
</feature>
<name>A0A2M4D5N5_ANODA</name>
<dbReference type="AlphaFoldDB" id="A0A2M4D5N5"/>
<evidence type="ECO:0000313" key="2">
    <source>
        <dbReference type="EMBL" id="MBW72821.1"/>
    </source>
</evidence>
<dbReference type="EMBL" id="GGFL01008643">
    <property type="protein sequence ID" value="MBW72821.1"/>
    <property type="molecule type" value="Transcribed_RNA"/>
</dbReference>
<evidence type="ECO:0000256" key="1">
    <source>
        <dbReference type="SAM" id="MobiDB-lite"/>
    </source>
</evidence>
<proteinExistence type="predicted"/>
<sequence>MTFALGAVAFGLGGFASSGSPKLAGSSRLTSQAMLCRLLGVTGAESDGGGGTVGGPGGGGNEDSSSESSENRSSSSLSWRDVRVPAAFDVADVPVPRCVPR</sequence>